<protein>
    <submittedName>
        <fullName evidence="2">Uncharacterized protein</fullName>
    </submittedName>
</protein>
<feature type="compositionally biased region" description="Basic residues" evidence="1">
    <location>
        <begin position="720"/>
        <end position="730"/>
    </location>
</feature>
<feature type="region of interest" description="Disordered" evidence="1">
    <location>
        <begin position="77"/>
        <end position="96"/>
    </location>
</feature>
<evidence type="ECO:0000256" key="1">
    <source>
        <dbReference type="SAM" id="MobiDB-lite"/>
    </source>
</evidence>
<feature type="compositionally biased region" description="Low complexity" evidence="1">
    <location>
        <begin position="439"/>
        <end position="459"/>
    </location>
</feature>
<feature type="region of interest" description="Disordered" evidence="1">
    <location>
        <begin position="691"/>
        <end position="757"/>
    </location>
</feature>
<feature type="compositionally biased region" description="Basic and acidic residues" evidence="1">
    <location>
        <begin position="470"/>
        <end position="483"/>
    </location>
</feature>
<feature type="compositionally biased region" description="Basic and acidic residues" evidence="1">
    <location>
        <begin position="494"/>
        <end position="547"/>
    </location>
</feature>
<evidence type="ECO:0000313" key="3">
    <source>
        <dbReference type="Proteomes" id="UP000199012"/>
    </source>
</evidence>
<evidence type="ECO:0000313" key="2">
    <source>
        <dbReference type="EMBL" id="SFB15544.1"/>
    </source>
</evidence>
<feature type="compositionally biased region" description="Low complexity" evidence="1">
    <location>
        <begin position="188"/>
        <end position="197"/>
    </location>
</feature>
<feature type="region of interest" description="Disordered" evidence="1">
    <location>
        <begin position="396"/>
        <end position="415"/>
    </location>
</feature>
<organism evidence="2 3">
    <name type="scientific">Cellulomonas marina</name>
    <dbReference type="NCBI Taxonomy" id="988821"/>
    <lineage>
        <taxon>Bacteria</taxon>
        <taxon>Bacillati</taxon>
        <taxon>Actinomycetota</taxon>
        <taxon>Actinomycetes</taxon>
        <taxon>Micrococcales</taxon>
        <taxon>Cellulomonadaceae</taxon>
        <taxon>Cellulomonas</taxon>
    </lineage>
</organism>
<feature type="region of interest" description="Disordered" evidence="1">
    <location>
        <begin position="165"/>
        <end position="209"/>
    </location>
</feature>
<sequence>MQVLGEQGPVGQARERVVQRVVHELGLRALAVGDVVHHAHGVVGAAVAVLDGGEGHLHPDVVPVRVQEPVLDDVGPHRGGEPREPGLGQAGVVGVGQRGEGGVEQLRLRVAEHPRHGLVDLQEAAGAARPDVHERDADRRVREGGLEPLPAGGQLLLLHELGRDVRGDDDEPVGAGRPRPHGHRQEDLPPAAVLRPVGPGPGGGHAGADEGLDALVQRLAGREAPGRPQVCVRVVEPRRRAAEDLLRAVAEQPLGAAAEQLEAPLEVHGEDRLLRRRAEHPGDEVVRGLQRLLHAALLARVAHGGDDHALAVEHRCGEVDLDGDLRAVLAQRGDARAREHGPGVRRAHVLVAQPTVTGLAGARDEDLDRLPDELVRGPAEQVLGLVVDLQHRAVASAHDERVGDGAQQRRRPLRTGARLLQRGRPVGVVDEHEGGQGTTGPRAAARRPGLAQPEPAEAAGPGGAVGNPEPDVRHRRDGREGRVPRGQQRAQQVVDRRPVPGCDELQHADAREGGTSRERRGGRVRLRDDPAGQDLHEPDGGPRELRHGTPGRQRAGPPLVVLRHVRQSAEDGGPALPHDSGRVLVDEAHRLVGAAGGAQHAASALPHPPRQHLADRRAQDVVLVGRHEGEGRAPDEPLRRVDAVQPPRGGVGEADDELVVDDEDGHRQPLEERRRGAAVVAGGGVALARRRAGRVRGAPRGGARRDDARGSDVDPVVVVRLHRSPVRRHRPGEAAASTWGPPLRPGPLPGARWTPPP</sequence>
<feature type="region of interest" description="Disordered" evidence="1">
    <location>
        <begin position="420"/>
        <end position="558"/>
    </location>
</feature>
<dbReference type="Proteomes" id="UP000199012">
    <property type="component" value="Unassembled WGS sequence"/>
</dbReference>
<keyword evidence="3" id="KW-1185">Reference proteome</keyword>
<feature type="compositionally biased region" description="Basic and acidic residues" evidence="1">
    <location>
        <begin position="703"/>
        <end position="712"/>
    </location>
</feature>
<dbReference type="EMBL" id="FOKA01000008">
    <property type="protein sequence ID" value="SFB15544.1"/>
    <property type="molecule type" value="Genomic_DNA"/>
</dbReference>
<gene>
    <name evidence="2" type="ORF">SAMN05421867_108102</name>
</gene>
<accession>A0A1I0YQE2</accession>
<name>A0A1I0YQE2_9CELL</name>
<dbReference type="AlphaFoldDB" id="A0A1I0YQE2"/>
<feature type="compositionally biased region" description="Pro residues" evidence="1">
    <location>
        <begin position="742"/>
        <end position="757"/>
    </location>
</feature>
<reference evidence="2 3" key="1">
    <citation type="submission" date="2016-10" db="EMBL/GenBank/DDBJ databases">
        <authorList>
            <person name="de Groot N.N."/>
        </authorList>
    </citation>
    <scope>NUCLEOTIDE SEQUENCE [LARGE SCALE GENOMIC DNA]</scope>
    <source>
        <strain evidence="2 3">CGMCC 4.6945</strain>
    </source>
</reference>
<proteinExistence type="predicted"/>
<dbReference type="STRING" id="988821.SAMN05421867_108102"/>